<evidence type="ECO:0000256" key="1">
    <source>
        <dbReference type="PROSITE-ProRule" id="PRU10141"/>
    </source>
</evidence>
<evidence type="ECO:0000259" key="3">
    <source>
        <dbReference type="PROSITE" id="PS50011"/>
    </source>
</evidence>
<name>A0A8H3CHQ0_9AGAM</name>
<organism evidence="4 5">
    <name type="scientific">Rhizoctonia solani</name>
    <dbReference type="NCBI Taxonomy" id="456999"/>
    <lineage>
        <taxon>Eukaryota</taxon>
        <taxon>Fungi</taxon>
        <taxon>Dikarya</taxon>
        <taxon>Basidiomycota</taxon>
        <taxon>Agaricomycotina</taxon>
        <taxon>Agaricomycetes</taxon>
        <taxon>Cantharellales</taxon>
        <taxon>Ceratobasidiaceae</taxon>
        <taxon>Rhizoctonia</taxon>
    </lineage>
</organism>
<keyword evidence="1" id="KW-0547">Nucleotide-binding</keyword>
<dbReference type="InterPro" id="IPR000719">
    <property type="entry name" value="Prot_kinase_dom"/>
</dbReference>
<reference evidence="4" key="1">
    <citation type="submission" date="2021-01" db="EMBL/GenBank/DDBJ databases">
        <authorList>
            <person name="Kaushik A."/>
        </authorList>
    </citation>
    <scope>NUCLEOTIDE SEQUENCE</scope>
    <source>
        <strain evidence="4">AG3-T5</strain>
    </source>
</reference>
<sequence length="596" mass="67541">MKVTLEKGDELGSGGFGTVYRAVELNSKRVVALKQSRVSLRVKRPLLQHEARVLKWLGGHAAIPQVYGYGRIEHFELLSMQLLDKSLGDVVDADGPLPVGRVFDIADQLVRICSHGANTSLKRVHRDIKPDNILFRSPDSRHVCLVDFGFAYPAPSPTQVTESYPPGISDVTTVFGTLPYASLNAHRGLKLTYRDDMESSAYTLLFLLRGSLPWSHYTRHGTVSGRIRQVYEQKRRREGLQLAAGLPNEFGELADYARSLSPGEFPNYREWLDKLKAAESRNKDVAGNQNHSIPKLKDQPPTPVQPGQLALLKLIPSVTAEGYSIQVDHERSYVRDPRFDTPEWKFPHKPCVILEVVWDEGAKSYCFTVAPISNQDELQRLNPLCVSIHGTDSAPSHSQQTIISTTPNWPFRRSYCYAFKRLTKFYCLPSQEVISSHWTVSSPRVETITTRLTPPPNPNPFASLHDSESPDPDTRHDAKMRTGYVKHYAELSPLTPTELNDESVEWNSTRGWFDECVKASRYYDRCNGYQWTRSRRSQTSEGLGTDFSDSYFEEDIEEWERQQERDRSLTLATVLEGREGQLADVLDGLDDIELVE</sequence>
<dbReference type="InterPro" id="IPR017441">
    <property type="entry name" value="Protein_kinase_ATP_BS"/>
</dbReference>
<gene>
    <name evidence="4" type="ORF">RDB_LOCUS211325</name>
</gene>
<dbReference type="EMBL" id="CAJMWW010000666">
    <property type="protein sequence ID" value="CAE6482039.1"/>
    <property type="molecule type" value="Genomic_DNA"/>
</dbReference>
<dbReference type="InterPro" id="IPR050235">
    <property type="entry name" value="CK1_Ser-Thr_kinase"/>
</dbReference>
<keyword evidence="1" id="KW-0067">ATP-binding</keyword>
<dbReference type="PANTHER" id="PTHR11909">
    <property type="entry name" value="CASEIN KINASE-RELATED"/>
    <property type="match status" value="1"/>
</dbReference>
<evidence type="ECO:0000313" key="5">
    <source>
        <dbReference type="Proteomes" id="UP000663841"/>
    </source>
</evidence>
<dbReference type="AlphaFoldDB" id="A0A8H3CHQ0"/>
<protein>
    <recommendedName>
        <fullName evidence="3">Protein kinase domain-containing protein</fullName>
    </recommendedName>
</protein>
<proteinExistence type="predicted"/>
<dbReference type="SMART" id="SM00220">
    <property type="entry name" value="S_TKc"/>
    <property type="match status" value="1"/>
</dbReference>
<dbReference type="GO" id="GO:0004672">
    <property type="term" value="F:protein kinase activity"/>
    <property type="evidence" value="ECO:0007669"/>
    <property type="project" value="InterPro"/>
</dbReference>
<feature type="region of interest" description="Disordered" evidence="2">
    <location>
        <begin position="450"/>
        <end position="475"/>
    </location>
</feature>
<dbReference type="Gene3D" id="1.10.510.10">
    <property type="entry name" value="Transferase(Phosphotransferase) domain 1"/>
    <property type="match status" value="1"/>
</dbReference>
<feature type="domain" description="Protein kinase" evidence="3">
    <location>
        <begin position="5"/>
        <end position="278"/>
    </location>
</feature>
<feature type="compositionally biased region" description="Basic and acidic residues" evidence="2">
    <location>
        <begin position="465"/>
        <end position="475"/>
    </location>
</feature>
<evidence type="ECO:0000313" key="4">
    <source>
        <dbReference type="EMBL" id="CAE6482039.1"/>
    </source>
</evidence>
<accession>A0A8H3CHQ0</accession>
<dbReference type="PROSITE" id="PS50011">
    <property type="entry name" value="PROTEIN_KINASE_DOM"/>
    <property type="match status" value="1"/>
</dbReference>
<feature type="binding site" evidence="1">
    <location>
        <position position="34"/>
    </location>
    <ligand>
        <name>ATP</name>
        <dbReference type="ChEBI" id="CHEBI:30616"/>
    </ligand>
</feature>
<dbReference type="SUPFAM" id="SSF56112">
    <property type="entry name" value="Protein kinase-like (PK-like)"/>
    <property type="match status" value="1"/>
</dbReference>
<dbReference type="InterPro" id="IPR011009">
    <property type="entry name" value="Kinase-like_dom_sf"/>
</dbReference>
<feature type="region of interest" description="Disordered" evidence="2">
    <location>
        <begin position="282"/>
        <end position="303"/>
    </location>
</feature>
<evidence type="ECO:0000256" key="2">
    <source>
        <dbReference type="SAM" id="MobiDB-lite"/>
    </source>
</evidence>
<comment type="caution">
    <text evidence="4">The sequence shown here is derived from an EMBL/GenBank/DDBJ whole genome shotgun (WGS) entry which is preliminary data.</text>
</comment>
<dbReference type="Pfam" id="PF00069">
    <property type="entry name" value="Pkinase"/>
    <property type="match status" value="1"/>
</dbReference>
<dbReference type="Proteomes" id="UP000663841">
    <property type="component" value="Unassembled WGS sequence"/>
</dbReference>
<dbReference type="GO" id="GO:0005524">
    <property type="term" value="F:ATP binding"/>
    <property type="evidence" value="ECO:0007669"/>
    <property type="project" value="UniProtKB-UniRule"/>
</dbReference>
<dbReference type="PROSITE" id="PS00107">
    <property type="entry name" value="PROTEIN_KINASE_ATP"/>
    <property type="match status" value="1"/>
</dbReference>